<comment type="caution">
    <text evidence="2">The sequence shown here is derived from an EMBL/GenBank/DDBJ whole genome shotgun (WGS) entry which is preliminary data.</text>
</comment>
<keyword evidence="1" id="KW-0812">Transmembrane</keyword>
<dbReference type="OrthoDB" id="10481203at2759"/>
<dbReference type="GeneID" id="94425723"/>
<name>A0A2C6KUD7_9APIC</name>
<evidence type="ECO:0008006" key="4">
    <source>
        <dbReference type="Google" id="ProtNLM"/>
    </source>
</evidence>
<accession>A0A2C6KUD7</accession>
<dbReference type="EMBL" id="MIGC01000980">
    <property type="protein sequence ID" value="PHJ23830.1"/>
    <property type="molecule type" value="Genomic_DNA"/>
</dbReference>
<dbReference type="RefSeq" id="XP_067925504.1">
    <property type="nucleotide sequence ID" value="XM_068062512.1"/>
</dbReference>
<sequence>MTVCRKSASLMVCLRIIFFSSFMSFFDFLFFFLLVLFILLSQVL</sequence>
<evidence type="ECO:0000256" key="1">
    <source>
        <dbReference type="SAM" id="Phobius"/>
    </source>
</evidence>
<gene>
    <name evidence="2" type="ORF">CSUI_002310</name>
</gene>
<feature type="transmembrane region" description="Helical" evidence="1">
    <location>
        <begin position="12"/>
        <end position="40"/>
    </location>
</feature>
<keyword evidence="3" id="KW-1185">Reference proteome</keyword>
<evidence type="ECO:0000313" key="2">
    <source>
        <dbReference type="EMBL" id="PHJ23830.1"/>
    </source>
</evidence>
<dbReference type="AlphaFoldDB" id="A0A2C6KUD7"/>
<evidence type="ECO:0000313" key="3">
    <source>
        <dbReference type="Proteomes" id="UP000221165"/>
    </source>
</evidence>
<protein>
    <recommendedName>
        <fullName evidence="4">Transmembrane protein</fullName>
    </recommendedName>
</protein>
<keyword evidence="1" id="KW-1133">Transmembrane helix</keyword>
<dbReference type="Proteomes" id="UP000221165">
    <property type="component" value="Unassembled WGS sequence"/>
</dbReference>
<proteinExistence type="predicted"/>
<keyword evidence="1" id="KW-0472">Membrane</keyword>
<organism evidence="2 3">
    <name type="scientific">Cystoisospora suis</name>
    <dbReference type="NCBI Taxonomy" id="483139"/>
    <lineage>
        <taxon>Eukaryota</taxon>
        <taxon>Sar</taxon>
        <taxon>Alveolata</taxon>
        <taxon>Apicomplexa</taxon>
        <taxon>Conoidasida</taxon>
        <taxon>Coccidia</taxon>
        <taxon>Eucoccidiorida</taxon>
        <taxon>Eimeriorina</taxon>
        <taxon>Sarcocystidae</taxon>
        <taxon>Cystoisospora</taxon>
    </lineage>
</organism>
<reference evidence="2 3" key="1">
    <citation type="journal article" date="2017" name="Int. J. Parasitol.">
        <title>The genome of the protozoan parasite Cystoisospora suis and a reverse vaccinology approach to identify vaccine candidates.</title>
        <authorList>
            <person name="Palmieri N."/>
            <person name="Shrestha A."/>
            <person name="Ruttkowski B."/>
            <person name="Beck T."/>
            <person name="Vogl C."/>
            <person name="Tomley F."/>
            <person name="Blake D.P."/>
            <person name="Joachim A."/>
        </authorList>
    </citation>
    <scope>NUCLEOTIDE SEQUENCE [LARGE SCALE GENOMIC DNA]</scope>
    <source>
        <strain evidence="2 3">Wien I</strain>
    </source>
</reference>
<dbReference type="VEuPathDB" id="ToxoDB:CSUI_002310"/>